<protein>
    <recommendedName>
        <fullName evidence="2">DUF5667 domain-containing protein</fullName>
    </recommendedName>
</protein>
<dbReference type="AlphaFoldDB" id="A0A2H0W5A6"/>
<evidence type="ECO:0000313" key="3">
    <source>
        <dbReference type="EMBL" id="PIS05810.1"/>
    </source>
</evidence>
<sequence>MTNNDLIEKLNQIKDLNSGGKPDSAWIASNRDVMMSQIQPNSQNESTVKELGDGFYYGQYFNNLFRQNFLKPAIATFALVFLMLGYSATLSVANASLPGDTLYPIKTAKERVQLAFTFEEEEKVKLQMTFVSNRADELQQLVKTTSDDNNKNAVVKQTAQQIVKDVATVKDHLNEISASSMTADKNKVIEAAKEIDTKTMVIKQSLVETHSSLNENDKKELEGDLKQAIVTTEETGTSALNVIIKKYESGQSNIDDTDLAARVADRIKDAEINIDGANKVIAKVSTTTTAILNSTVSITNTSSTTPTLTTIKNQPQEAQVAIEEAKDLLDQKDFSSALDKITETNKIVSTVEENVRVIVSESIDIKNSSPTSTISTIK</sequence>
<feature type="domain" description="DUF5667" evidence="2">
    <location>
        <begin position="96"/>
        <end position="195"/>
    </location>
</feature>
<gene>
    <name evidence="3" type="ORF">COT80_03530</name>
</gene>
<reference evidence="4" key="1">
    <citation type="submission" date="2017-09" db="EMBL/GenBank/DDBJ databases">
        <title>Depth-based differentiation of microbial function through sediment-hosted aquifers and enrichment of novel symbionts in the deep terrestrial subsurface.</title>
        <authorList>
            <person name="Probst A.J."/>
            <person name="Ladd B."/>
            <person name="Jarett J.K."/>
            <person name="Geller-Mcgrath D.E."/>
            <person name="Sieber C.M.K."/>
            <person name="Emerson J.B."/>
            <person name="Anantharaman K."/>
            <person name="Thomas B.C."/>
            <person name="Malmstrom R."/>
            <person name="Stieglmeier M."/>
            <person name="Klingl A."/>
            <person name="Woyke T."/>
            <person name="Ryan C.M."/>
            <person name="Banfield J.F."/>
        </authorList>
    </citation>
    <scope>NUCLEOTIDE SEQUENCE [LARGE SCALE GENOMIC DNA]</scope>
</reference>
<keyword evidence="1" id="KW-1133">Transmembrane helix</keyword>
<dbReference type="Pfam" id="PF18915">
    <property type="entry name" value="DUF5667"/>
    <property type="match status" value="1"/>
</dbReference>
<name>A0A2H0W5A6_9BACT</name>
<evidence type="ECO:0000256" key="1">
    <source>
        <dbReference type="SAM" id="Phobius"/>
    </source>
</evidence>
<organism evidence="3 4">
    <name type="scientific">Candidatus Buchananbacteria bacterium CG10_big_fil_rev_8_21_14_0_10_33_19</name>
    <dbReference type="NCBI Taxonomy" id="1974525"/>
    <lineage>
        <taxon>Bacteria</taxon>
        <taxon>Candidatus Buchananiibacteriota</taxon>
    </lineage>
</organism>
<dbReference type="EMBL" id="PEZY01000012">
    <property type="protein sequence ID" value="PIS05810.1"/>
    <property type="molecule type" value="Genomic_DNA"/>
</dbReference>
<comment type="caution">
    <text evidence="3">The sequence shown here is derived from an EMBL/GenBank/DDBJ whole genome shotgun (WGS) entry which is preliminary data.</text>
</comment>
<accession>A0A2H0W5A6</accession>
<keyword evidence="1" id="KW-0472">Membrane</keyword>
<keyword evidence="1" id="KW-0812">Transmembrane</keyword>
<dbReference type="InterPro" id="IPR043725">
    <property type="entry name" value="DUF5667"/>
</dbReference>
<evidence type="ECO:0000313" key="4">
    <source>
        <dbReference type="Proteomes" id="UP000229056"/>
    </source>
</evidence>
<evidence type="ECO:0000259" key="2">
    <source>
        <dbReference type="Pfam" id="PF18915"/>
    </source>
</evidence>
<feature type="transmembrane region" description="Helical" evidence="1">
    <location>
        <begin position="69"/>
        <end position="88"/>
    </location>
</feature>
<dbReference type="Proteomes" id="UP000229056">
    <property type="component" value="Unassembled WGS sequence"/>
</dbReference>
<proteinExistence type="predicted"/>